<comment type="caution">
    <text evidence="1">The sequence shown here is derived from an EMBL/GenBank/DDBJ whole genome shotgun (WGS) entry which is preliminary data.</text>
</comment>
<protein>
    <submittedName>
        <fullName evidence="1">DNA mismatch repair protein MutS</fullName>
    </submittedName>
</protein>
<evidence type="ECO:0000313" key="2">
    <source>
        <dbReference type="Proteomes" id="UP001597032"/>
    </source>
</evidence>
<gene>
    <name evidence="1" type="ORF">ACFQZW_10110</name>
</gene>
<accession>A0ABW2Z7J9</accession>
<organism evidence="1 2">
    <name type="scientific">Lutibacter aestuarii</name>
    <dbReference type="NCBI Taxonomy" id="861111"/>
    <lineage>
        <taxon>Bacteria</taxon>
        <taxon>Pseudomonadati</taxon>
        <taxon>Bacteroidota</taxon>
        <taxon>Flavobacteriia</taxon>
        <taxon>Flavobacteriales</taxon>
        <taxon>Flavobacteriaceae</taxon>
        <taxon>Lutibacter</taxon>
    </lineage>
</organism>
<reference evidence="2" key="1">
    <citation type="journal article" date="2019" name="Int. J. Syst. Evol. Microbiol.">
        <title>The Global Catalogue of Microorganisms (GCM) 10K type strain sequencing project: providing services to taxonomists for standard genome sequencing and annotation.</title>
        <authorList>
            <consortium name="The Broad Institute Genomics Platform"/>
            <consortium name="The Broad Institute Genome Sequencing Center for Infectious Disease"/>
            <person name="Wu L."/>
            <person name="Ma J."/>
        </authorList>
    </citation>
    <scope>NUCLEOTIDE SEQUENCE [LARGE SCALE GENOMIC DNA]</scope>
    <source>
        <strain evidence="2">CCUG 60022</strain>
    </source>
</reference>
<sequence>MRFKIGDTVAVLDDVIKGEVVAIKNNKICIESTDGFEFDFNENELVLIKENQAELSKYSDLKNEDLLEKIHETSPKKHTPKFKSTIKQDQIPPMEVDLHINQLIDSTRGMDKIDILTLQMDTAKQKLEFAIRNRFPKIIFIHGVGEGVLKTELEYLFKKYQVDWYAASFKKYGLGATEVYIYQNTKK</sequence>
<dbReference type="InterPro" id="IPR036063">
    <property type="entry name" value="Smr_dom_sf"/>
</dbReference>
<proteinExistence type="predicted"/>
<dbReference type="Gene3D" id="3.30.1370.110">
    <property type="match status" value="1"/>
</dbReference>
<dbReference type="RefSeq" id="WP_298263101.1">
    <property type="nucleotide sequence ID" value="NZ_JBHTIC010000008.1"/>
</dbReference>
<dbReference type="EMBL" id="JBHTIC010000008">
    <property type="protein sequence ID" value="MFD0762435.1"/>
    <property type="molecule type" value="Genomic_DNA"/>
</dbReference>
<keyword evidence="2" id="KW-1185">Reference proteome</keyword>
<name>A0ABW2Z7J9_9FLAO</name>
<evidence type="ECO:0000313" key="1">
    <source>
        <dbReference type="EMBL" id="MFD0762435.1"/>
    </source>
</evidence>
<dbReference type="Proteomes" id="UP001597032">
    <property type="component" value="Unassembled WGS sequence"/>
</dbReference>